<gene>
    <name evidence="1" type="ORF">ACFR9U_04575</name>
</gene>
<proteinExistence type="predicted"/>
<accession>A0ABD6C7S6</accession>
<dbReference type="Proteomes" id="UP001597119">
    <property type="component" value="Unassembled WGS sequence"/>
</dbReference>
<name>A0ABD6C7S6_9EURY</name>
<dbReference type="RefSeq" id="WP_247376272.1">
    <property type="nucleotide sequence ID" value="NZ_JALLGV010000002.1"/>
</dbReference>
<organism evidence="1 2">
    <name type="scientific">Halorientalis brevis</name>
    <dbReference type="NCBI Taxonomy" id="1126241"/>
    <lineage>
        <taxon>Archaea</taxon>
        <taxon>Methanobacteriati</taxon>
        <taxon>Methanobacteriota</taxon>
        <taxon>Stenosarchaea group</taxon>
        <taxon>Halobacteria</taxon>
        <taxon>Halobacteriales</taxon>
        <taxon>Haloarculaceae</taxon>
        <taxon>Halorientalis</taxon>
    </lineage>
</organism>
<evidence type="ECO:0000313" key="1">
    <source>
        <dbReference type="EMBL" id="MFD1586245.1"/>
    </source>
</evidence>
<comment type="caution">
    <text evidence="1">The sequence shown here is derived from an EMBL/GenBank/DDBJ whole genome shotgun (WGS) entry which is preliminary data.</text>
</comment>
<keyword evidence="2" id="KW-1185">Reference proteome</keyword>
<dbReference type="EMBL" id="JBHUDJ010000002">
    <property type="protein sequence ID" value="MFD1586245.1"/>
    <property type="molecule type" value="Genomic_DNA"/>
</dbReference>
<protein>
    <submittedName>
        <fullName evidence="1">Uncharacterized protein</fullName>
    </submittedName>
</protein>
<reference evidence="1 2" key="1">
    <citation type="journal article" date="2019" name="Int. J. Syst. Evol. Microbiol.">
        <title>The Global Catalogue of Microorganisms (GCM) 10K type strain sequencing project: providing services to taxonomists for standard genome sequencing and annotation.</title>
        <authorList>
            <consortium name="The Broad Institute Genomics Platform"/>
            <consortium name="The Broad Institute Genome Sequencing Center for Infectious Disease"/>
            <person name="Wu L."/>
            <person name="Ma J."/>
        </authorList>
    </citation>
    <scope>NUCLEOTIDE SEQUENCE [LARGE SCALE GENOMIC DNA]</scope>
    <source>
        <strain evidence="1 2">CGMCC 1.12125</strain>
    </source>
</reference>
<evidence type="ECO:0000313" key="2">
    <source>
        <dbReference type="Proteomes" id="UP001597119"/>
    </source>
</evidence>
<dbReference type="AlphaFoldDB" id="A0ABD6C7S6"/>
<sequence>MKSGVIGIIDGDFSSLESEQYSTTHDEQELKRCIDVENSIDLSDGTRAISGRAAIEKVINKESGLIQGGKIGTTKEKEIIVEQTEFLAFPPHVVLIKSGSGSFTFDLIGRQTGTLIDRGNLNLRSFYEDHKDANVWQAGFYGTDNKASNGVVYGEGVMGDSEFERVLEVSDLNQLGVEYPYEDEHVAKIALTESGYLNLHQPSDFEVEDFAEFFREEVLNYVTKSSD</sequence>